<proteinExistence type="predicted"/>
<feature type="compositionally biased region" description="Acidic residues" evidence="1">
    <location>
        <begin position="976"/>
        <end position="987"/>
    </location>
</feature>
<organism evidence="2 3">
    <name type="scientific">Hortaea werneckii</name>
    <name type="common">Black yeast</name>
    <name type="synonym">Cladosporium werneckii</name>
    <dbReference type="NCBI Taxonomy" id="91943"/>
    <lineage>
        <taxon>Eukaryota</taxon>
        <taxon>Fungi</taxon>
        <taxon>Dikarya</taxon>
        <taxon>Ascomycota</taxon>
        <taxon>Pezizomycotina</taxon>
        <taxon>Dothideomycetes</taxon>
        <taxon>Dothideomycetidae</taxon>
        <taxon>Mycosphaerellales</taxon>
        <taxon>Teratosphaeriaceae</taxon>
        <taxon>Hortaea</taxon>
    </lineage>
</organism>
<name>A0A3M7G290_HORWE</name>
<protein>
    <submittedName>
        <fullName evidence="2">Uncharacterized protein</fullName>
    </submittedName>
</protein>
<evidence type="ECO:0000256" key="1">
    <source>
        <dbReference type="SAM" id="MobiDB-lite"/>
    </source>
</evidence>
<feature type="region of interest" description="Disordered" evidence="1">
    <location>
        <begin position="976"/>
        <end position="996"/>
    </location>
</feature>
<evidence type="ECO:0000313" key="3">
    <source>
        <dbReference type="Proteomes" id="UP000268823"/>
    </source>
</evidence>
<reference evidence="2 3" key="1">
    <citation type="journal article" date="2018" name="BMC Genomics">
        <title>Genomic evidence for intraspecific hybridization in a clonal and extremely halotolerant yeast.</title>
        <authorList>
            <person name="Gostincar C."/>
            <person name="Stajich J.E."/>
            <person name="Zupancic J."/>
            <person name="Zalar P."/>
            <person name="Gunde-Cimerman N."/>
        </authorList>
    </citation>
    <scope>NUCLEOTIDE SEQUENCE [LARGE SCALE GENOMIC DNA]</scope>
    <source>
        <strain evidence="2 3">EXF-2788</strain>
    </source>
</reference>
<sequence>MASGTPPNDNPLGLYIRRPKWRDSNWTIPTLPCVQPDRMRKPETWVSILEAGLPSHLRSGENDIPAQSLDVSDCAELLIAAQSTISDPRGVDVLYHLGIVEGRWRAVVWLVKNLVETFASARNTNGQLSQLDLPWKLHESLEDFTQNPTNLDFSQLAGNGMVRSAISPTLHELTDDLKPDNLTRGERLKSAVLGQIWRSLGNMILACNDGVVKPEVLEIIAYLHHQEIMPATIYSQKPGIDESAIQQPPTLHLLSSRILTSLSDAAWRAHEKAVAAEAREKGGAYRELRPEIPGMAYRVNVAGLRPEIWLELVLWACLHGGWIVEGSAILNAVSRQSPRWKPLSWRSLVPEGDAGSVPNWDKLDYLFNTRTSSSMDQANFPAVDVKHTISNEVVDAYVDALLSVINVGAGKRGVYPQYVLSLLNVLKKFLERSGFTFSGGSWESIALRFVDSRTHQGINKHELDQLKHLASRFGHDSMHTRAKPLPDYVTDASAFYLGLCHQAIKAEVKAGNLDAALGIFKILQDYTDNNKRQAVEDFFALIQKAPLATEEDWFASSHPQVDFPAFDLQIPPSLLGSLLELITDAGSASKDRSALQIGKWMVYSSDVDRPLIPEDMYTHLDVAAALIKFASETVDYSLLAKVINARSQENEKSAEGPKLPAHVAQAFFDAQISLHRWQPAARILQYMRSTEDTRWNVVDLSVLAREMILLRQSALAGDQDNERALSRAQGLFASMIRQQDEDLGVKEDHKRNQATCFLIMLGAVDSYWARLCLDLRSFPNYHVIDLPLKSFINLLEAVTKVYGSAAGRRLLGIFWSHPVRQSQEQQRKADGQQMPWTRPSFIENPQLQRGEVILPGQRGDTVVIYGGIRPNILTISTIFTQALDELREQRARDGEKKPEGETSEAKLHASLDMGNESAEGLDLSPLGMVIWGARTLRRLSMKAEKIREELLKVLDSSEVDDLREELPFLFRKYESEAEYESEADMLDSSEVGNETG</sequence>
<dbReference type="AlphaFoldDB" id="A0A3M7G290"/>
<dbReference type="Proteomes" id="UP000268823">
    <property type="component" value="Unassembled WGS sequence"/>
</dbReference>
<evidence type="ECO:0000313" key="2">
    <source>
        <dbReference type="EMBL" id="RMY95210.1"/>
    </source>
</evidence>
<comment type="caution">
    <text evidence="2">The sequence shown here is derived from an EMBL/GenBank/DDBJ whole genome shotgun (WGS) entry which is preliminary data.</text>
</comment>
<dbReference type="EMBL" id="QWIR01000008">
    <property type="protein sequence ID" value="RMY95210.1"/>
    <property type="molecule type" value="Genomic_DNA"/>
</dbReference>
<accession>A0A3M7G290</accession>
<dbReference type="OrthoDB" id="5341924at2759"/>
<gene>
    <name evidence="2" type="ORF">D0861_00947</name>
</gene>